<dbReference type="PANTHER" id="PTHR11548:SF2">
    <property type="entry name" value="THYMIDYLATE SYNTHASE"/>
    <property type="match status" value="1"/>
</dbReference>
<dbReference type="GeneID" id="9887905"/>
<dbReference type="NCBIfam" id="TIGR03284">
    <property type="entry name" value="thym_sym"/>
    <property type="match status" value="1"/>
</dbReference>
<protein>
    <recommendedName>
        <fullName evidence="1">thymidylate synthase</fullName>
        <ecNumber evidence="1">2.1.1.45</ecNumber>
    </recommendedName>
</protein>
<evidence type="ECO:0000256" key="1">
    <source>
        <dbReference type="ARBA" id="ARBA00011947"/>
    </source>
</evidence>
<dbReference type="GO" id="GO:0004146">
    <property type="term" value="F:dihydrofolate reductase activity"/>
    <property type="evidence" value="ECO:0007669"/>
    <property type="project" value="InterPro"/>
</dbReference>
<keyword evidence="6" id="KW-1185">Reference proteome</keyword>
<dbReference type="Gene3D" id="3.40.430.10">
    <property type="entry name" value="Dihydrofolate Reductase, subunit A"/>
    <property type="match status" value="1"/>
</dbReference>
<organismHost>
    <name type="scientific">Cafeteria roenbergensis</name>
    <name type="common">Marine flagellate</name>
    <dbReference type="NCBI Taxonomy" id="33653"/>
</organismHost>
<dbReference type="SUPFAM" id="SSF53597">
    <property type="entry name" value="Dihydrofolate reductase-like"/>
    <property type="match status" value="1"/>
</dbReference>
<organism evidence="5 6">
    <name type="scientific">Cafeteria roenbergensis virus (strain BV-PW1)</name>
    <name type="common">CroV</name>
    <dbReference type="NCBI Taxonomy" id="693272"/>
    <lineage>
        <taxon>Viruses</taxon>
        <taxon>Varidnaviria</taxon>
        <taxon>Bamfordvirae</taxon>
        <taxon>Nucleocytoviricota</taxon>
        <taxon>Megaviricetes</taxon>
        <taxon>Imitervirales</taxon>
        <taxon>Mimiviridae</taxon>
        <taxon>Aliimimivirinae</taxon>
        <taxon>Rheavirus</taxon>
        <taxon>Rheavirus sinusmexicani</taxon>
    </lineage>
</organism>
<accession>E3T5S3</accession>
<gene>
    <name evidence="5" type="ORF">crov502</name>
</gene>
<dbReference type="SUPFAM" id="SSF55831">
    <property type="entry name" value="Thymidylate synthase/dCMP hydroxymethylase"/>
    <property type="match status" value="1"/>
</dbReference>
<dbReference type="Pfam" id="PF00186">
    <property type="entry name" value="DHFR_1"/>
    <property type="match status" value="1"/>
</dbReference>
<dbReference type="RefSeq" id="YP_003970135.1">
    <property type="nucleotide sequence ID" value="NC_014637.1"/>
</dbReference>
<evidence type="ECO:0000313" key="6">
    <source>
        <dbReference type="Proteomes" id="UP000029781"/>
    </source>
</evidence>
<dbReference type="Proteomes" id="UP000029781">
    <property type="component" value="Segment"/>
</dbReference>
<feature type="domain" description="DHFR" evidence="4">
    <location>
        <begin position="3"/>
        <end position="175"/>
    </location>
</feature>
<dbReference type="EMBL" id="GU244497">
    <property type="protein sequence ID" value="ADO67536.1"/>
    <property type="molecule type" value="Genomic_DNA"/>
</dbReference>
<evidence type="ECO:0000256" key="2">
    <source>
        <dbReference type="ARBA" id="ARBA00022603"/>
    </source>
</evidence>
<dbReference type="GO" id="GO:0046654">
    <property type="term" value="P:tetrahydrofolate biosynthetic process"/>
    <property type="evidence" value="ECO:0007669"/>
    <property type="project" value="InterPro"/>
</dbReference>
<keyword evidence="2" id="KW-0489">Methyltransferase</keyword>
<dbReference type="InterPro" id="IPR036926">
    <property type="entry name" value="Thymidate_synth/dCMP_Mease_sf"/>
</dbReference>
<dbReference type="KEGG" id="vg:9887905"/>
<dbReference type="Gene3D" id="3.30.572.10">
    <property type="entry name" value="Thymidylate synthase/dCMP hydroxymethylase domain"/>
    <property type="match status" value="1"/>
</dbReference>
<keyword evidence="3" id="KW-0808">Transferase</keyword>
<dbReference type="GO" id="GO:0004799">
    <property type="term" value="F:thymidylate synthase activity"/>
    <property type="evidence" value="ECO:0007669"/>
    <property type="project" value="UniProtKB-EC"/>
</dbReference>
<dbReference type="InterPro" id="IPR045097">
    <property type="entry name" value="Thymidate_synth/dCMP_Mease"/>
</dbReference>
<dbReference type="PRINTS" id="PR00108">
    <property type="entry name" value="THYMDSNTHASE"/>
</dbReference>
<dbReference type="PANTHER" id="PTHR11548">
    <property type="entry name" value="THYMIDYLATE SYNTHASE 1"/>
    <property type="match status" value="1"/>
</dbReference>
<dbReference type="InterPro" id="IPR023451">
    <property type="entry name" value="Thymidate_synth/dCMP_Mease_dom"/>
</dbReference>
<dbReference type="OrthoDB" id="13491at10239"/>
<dbReference type="PROSITE" id="PS51330">
    <property type="entry name" value="DHFR_2"/>
    <property type="match status" value="1"/>
</dbReference>
<sequence>MSKFKVILATSRNHILGNNNLIPWSGKYPTDVQFFKKLTSFSPFKNLENIVIMGRKTWESLPPNKLPGRIPIIISNTLPFSDKYYLASNLDYALHLATKIPHNEIWVIGGKQVYTEALTHYKCDKIYHNIIPDEYEGDTSLEIISPIIVKQLIEDKIIFNQYQLKGEFKYLHLLSKILNEGEFRQTRNANTWSLFNQNLEFDMKDGFPLLTTKKMFWKGIVEELLFFIRGHTNSKLLEEKGVNIWKGNTSKDFITKLGLPYEEGDMGKIYGFNWRHFGADYINCNTNYTGKGFDQLVKIIEEIKTNPSSRRILMSDFDPATSHQGVLYPCHSLVLQFYVRDEDILDVKMYQRSVDSFLGLPFNISSTSLLLHIISKLTNKTPGKVSLSLGDCHIYETHRDQVIRQLKRLPYNFPKLILPDFTSLDQVENSTLENYVIENYLHHKGIKAEMIA</sequence>
<dbReference type="InterPro" id="IPR024072">
    <property type="entry name" value="DHFR-like_dom_sf"/>
</dbReference>
<dbReference type="CDD" id="cd00209">
    <property type="entry name" value="DHFR"/>
    <property type="match status" value="1"/>
</dbReference>
<dbReference type="GO" id="GO:0006231">
    <property type="term" value="P:dTMP biosynthetic process"/>
    <property type="evidence" value="ECO:0007669"/>
    <property type="project" value="InterPro"/>
</dbReference>
<reference evidence="5 6" key="1">
    <citation type="journal article" date="2010" name="Proc. Natl. Acad. Sci. U.S.A.">
        <title>Giant virus with a remarkable complement of genes infects marine zooplankton.</title>
        <authorList>
            <person name="Fischer M.G."/>
            <person name="Allen M.J."/>
            <person name="Wilson W.H."/>
            <person name="Suttle C.A."/>
        </authorList>
    </citation>
    <scope>NUCLEOTIDE SEQUENCE [LARGE SCALE GENOMIC DNA]</scope>
    <source>
        <strain evidence="5 6">BV-PW1</strain>
    </source>
</reference>
<proteinExistence type="predicted"/>
<dbReference type="Pfam" id="PF00303">
    <property type="entry name" value="Thymidylat_synt"/>
    <property type="match status" value="1"/>
</dbReference>
<dbReference type="InterPro" id="IPR000398">
    <property type="entry name" value="Thymidylate_synthase"/>
</dbReference>
<dbReference type="InterPro" id="IPR001796">
    <property type="entry name" value="DHFR_dom"/>
</dbReference>
<evidence type="ECO:0000259" key="4">
    <source>
        <dbReference type="PROSITE" id="PS51330"/>
    </source>
</evidence>
<evidence type="ECO:0000256" key="3">
    <source>
        <dbReference type="ARBA" id="ARBA00022679"/>
    </source>
</evidence>
<dbReference type="CDD" id="cd00351">
    <property type="entry name" value="TS_Pyrimidine_HMase"/>
    <property type="match status" value="1"/>
</dbReference>
<dbReference type="GO" id="GO:0032259">
    <property type="term" value="P:methylation"/>
    <property type="evidence" value="ECO:0007669"/>
    <property type="project" value="UniProtKB-KW"/>
</dbReference>
<dbReference type="EC" id="2.1.1.45" evidence="1"/>
<evidence type="ECO:0000313" key="5">
    <source>
        <dbReference type="EMBL" id="ADO67536.1"/>
    </source>
</evidence>
<name>E3T5S3_CROVB</name>